<gene>
    <name evidence="1" type="ORF">FG87_22045</name>
</gene>
<reference evidence="1 2" key="1">
    <citation type="journal article" date="2014" name="Int. J. Syst. Evol. Microbiol.">
        <title>Nocardia vulneris sp. nov., isolated from wounds of human patients in North America.</title>
        <authorList>
            <person name="Lasker B.A."/>
            <person name="Bell M."/>
            <person name="Klenk H.P."/>
            <person name="Sproer C."/>
            <person name="Schumann C."/>
            <person name="Schumann P."/>
            <person name="Brown J.M."/>
        </authorList>
    </citation>
    <scope>NUCLEOTIDE SEQUENCE [LARGE SCALE GENOMIC DNA]</scope>
    <source>
        <strain evidence="1 2">W9851</strain>
    </source>
</reference>
<proteinExistence type="predicted"/>
<evidence type="ECO:0000313" key="1">
    <source>
        <dbReference type="EMBL" id="KIA63042.1"/>
    </source>
</evidence>
<keyword evidence="2" id="KW-1185">Reference proteome</keyword>
<dbReference type="Proteomes" id="UP000031364">
    <property type="component" value="Unassembled WGS sequence"/>
</dbReference>
<name>A0ABR4ZCG2_9NOCA</name>
<sequence length="64" mass="7426">MTRHLFPRAHLPHPHIAQHLADAFAAAFHHREAPLVADGHDWDDWHFAPAEADWEHEHDGRTEP</sequence>
<protein>
    <submittedName>
        <fullName evidence="1">Uncharacterized protein</fullName>
    </submittedName>
</protein>
<organism evidence="1 2">
    <name type="scientific">Nocardia vulneris</name>
    <dbReference type="NCBI Taxonomy" id="1141657"/>
    <lineage>
        <taxon>Bacteria</taxon>
        <taxon>Bacillati</taxon>
        <taxon>Actinomycetota</taxon>
        <taxon>Actinomycetes</taxon>
        <taxon>Mycobacteriales</taxon>
        <taxon>Nocardiaceae</taxon>
        <taxon>Nocardia</taxon>
    </lineage>
</organism>
<dbReference type="RefSeq" id="WP_043673686.1">
    <property type="nucleotide sequence ID" value="NZ_BDCI01000004.1"/>
</dbReference>
<evidence type="ECO:0000313" key="2">
    <source>
        <dbReference type="Proteomes" id="UP000031364"/>
    </source>
</evidence>
<comment type="caution">
    <text evidence="1">The sequence shown here is derived from an EMBL/GenBank/DDBJ whole genome shotgun (WGS) entry which is preliminary data.</text>
</comment>
<accession>A0ABR4ZCG2</accession>
<dbReference type="EMBL" id="JNFP01000026">
    <property type="protein sequence ID" value="KIA63042.1"/>
    <property type="molecule type" value="Genomic_DNA"/>
</dbReference>